<dbReference type="EMBL" id="JBHULH010000003">
    <property type="protein sequence ID" value="MFD2567326.1"/>
    <property type="molecule type" value="Genomic_DNA"/>
</dbReference>
<organism evidence="1 2">
    <name type="scientific">Pseudotenacibaculum haliotis</name>
    <dbReference type="NCBI Taxonomy" id="1862138"/>
    <lineage>
        <taxon>Bacteria</taxon>
        <taxon>Pseudomonadati</taxon>
        <taxon>Bacteroidota</taxon>
        <taxon>Flavobacteriia</taxon>
        <taxon>Flavobacteriales</taxon>
        <taxon>Flavobacteriaceae</taxon>
        <taxon>Pseudotenacibaculum</taxon>
    </lineage>
</organism>
<sequence>MQYLIHNSGDHLELSKKSDNRKIVSGVWWITWGKYKSEILDNNDNLIYTISRKFSFWKWKMSFIVKSPSGEIFLVEGKNKSHTIYQSVIKENIFEIKIHKKRKKSVFKNGVQIASIDESFVSVFGESKGHIITNSPENIIEIFTLFFCLNFGEKNDNSLQFNFGNIGKAELIDENWKP</sequence>
<protein>
    <submittedName>
        <fullName evidence="1">Uncharacterized protein</fullName>
    </submittedName>
</protein>
<gene>
    <name evidence="1" type="ORF">ACFSRZ_08075</name>
</gene>
<comment type="caution">
    <text evidence="1">The sequence shown here is derived from an EMBL/GenBank/DDBJ whole genome shotgun (WGS) entry which is preliminary data.</text>
</comment>
<reference evidence="2" key="1">
    <citation type="journal article" date="2019" name="Int. J. Syst. Evol. Microbiol.">
        <title>The Global Catalogue of Microorganisms (GCM) 10K type strain sequencing project: providing services to taxonomists for standard genome sequencing and annotation.</title>
        <authorList>
            <consortium name="The Broad Institute Genomics Platform"/>
            <consortium name="The Broad Institute Genome Sequencing Center for Infectious Disease"/>
            <person name="Wu L."/>
            <person name="Ma J."/>
        </authorList>
    </citation>
    <scope>NUCLEOTIDE SEQUENCE [LARGE SCALE GENOMIC DNA]</scope>
    <source>
        <strain evidence="2">KCTC 52127</strain>
    </source>
</reference>
<proteinExistence type="predicted"/>
<evidence type="ECO:0000313" key="1">
    <source>
        <dbReference type="EMBL" id="MFD2567326.1"/>
    </source>
</evidence>
<evidence type="ECO:0000313" key="2">
    <source>
        <dbReference type="Proteomes" id="UP001597508"/>
    </source>
</evidence>
<dbReference type="Proteomes" id="UP001597508">
    <property type="component" value="Unassembled WGS sequence"/>
</dbReference>
<dbReference type="RefSeq" id="WP_379666034.1">
    <property type="nucleotide sequence ID" value="NZ_JBHULH010000003.1"/>
</dbReference>
<accession>A0ABW5LTC2</accession>
<keyword evidence="2" id="KW-1185">Reference proteome</keyword>
<name>A0ABW5LTC2_9FLAO</name>